<organism evidence="1">
    <name type="scientific">Arundo donax</name>
    <name type="common">Giant reed</name>
    <name type="synonym">Donax arundinaceus</name>
    <dbReference type="NCBI Taxonomy" id="35708"/>
    <lineage>
        <taxon>Eukaryota</taxon>
        <taxon>Viridiplantae</taxon>
        <taxon>Streptophyta</taxon>
        <taxon>Embryophyta</taxon>
        <taxon>Tracheophyta</taxon>
        <taxon>Spermatophyta</taxon>
        <taxon>Magnoliopsida</taxon>
        <taxon>Liliopsida</taxon>
        <taxon>Poales</taxon>
        <taxon>Poaceae</taxon>
        <taxon>PACMAD clade</taxon>
        <taxon>Arundinoideae</taxon>
        <taxon>Arundineae</taxon>
        <taxon>Arundo</taxon>
    </lineage>
</organism>
<accession>A0A0A8ZKL8</accession>
<reference evidence="1" key="1">
    <citation type="submission" date="2014-09" db="EMBL/GenBank/DDBJ databases">
        <authorList>
            <person name="Magalhaes I.L.F."/>
            <person name="Oliveira U."/>
            <person name="Santos F.R."/>
            <person name="Vidigal T.H.D.A."/>
            <person name="Brescovit A.D."/>
            <person name="Santos A.J."/>
        </authorList>
    </citation>
    <scope>NUCLEOTIDE SEQUENCE</scope>
    <source>
        <tissue evidence="1">Shoot tissue taken approximately 20 cm above the soil surface</tissue>
    </source>
</reference>
<reference evidence="1" key="2">
    <citation type="journal article" date="2015" name="Data Brief">
        <title>Shoot transcriptome of the giant reed, Arundo donax.</title>
        <authorList>
            <person name="Barrero R.A."/>
            <person name="Guerrero F.D."/>
            <person name="Moolhuijzen P."/>
            <person name="Goolsby J.A."/>
            <person name="Tidwell J."/>
            <person name="Bellgard S.E."/>
            <person name="Bellgard M.I."/>
        </authorList>
    </citation>
    <scope>NUCLEOTIDE SEQUENCE</scope>
    <source>
        <tissue evidence="1">Shoot tissue taken approximately 20 cm above the soil surface</tissue>
    </source>
</reference>
<proteinExistence type="predicted"/>
<dbReference type="AlphaFoldDB" id="A0A0A8ZKL8"/>
<protein>
    <submittedName>
        <fullName evidence="1">Uncharacterized protein</fullName>
    </submittedName>
</protein>
<sequence>MTMNVLEIARWNSYLEQRQFNTGKKNKAEGTDRNYYHSIGLWV</sequence>
<evidence type="ECO:0000313" key="1">
    <source>
        <dbReference type="EMBL" id="JAD39351.1"/>
    </source>
</evidence>
<dbReference type="EMBL" id="GBRH01258544">
    <property type="protein sequence ID" value="JAD39351.1"/>
    <property type="molecule type" value="Transcribed_RNA"/>
</dbReference>
<name>A0A0A8ZKL8_ARUDO</name>